<dbReference type="Proteomes" id="UP000748756">
    <property type="component" value="Unassembled WGS sequence"/>
</dbReference>
<comment type="caution">
    <text evidence="1">The sequence shown here is derived from an EMBL/GenBank/DDBJ whole genome shotgun (WGS) entry which is preliminary data.</text>
</comment>
<proteinExistence type="predicted"/>
<gene>
    <name evidence="1" type="ORF">BG015_003869</name>
</gene>
<accession>A0A9P5RFV8</accession>
<dbReference type="EMBL" id="JAAAUQ010001893">
    <property type="protein sequence ID" value="KAF9131355.1"/>
    <property type="molecule type" value="Genomic_DNA"/>
</dbReference>
<evidence type="ECO:0000313" key="2">
    <source>
        <dbReference type="Proteomes" id="UP000748756"/>
    </source>
</evidence>
<name>A0A9P5RFV8_9FUNG</name>
<organism evidence="1 2">
    <name type="scientific">Linnemannia schmuckeri</name>
    <dbReference type="NCBI Taxonomy" id="64567"/>
    <lineage>
        <taxon>Eukaryota</taxon>
        <taxon>Fungi</taxon>
        <taxon>Fungi incertae sedis</taxon>
        <taxon>Mucoromycota</taxon>
        <taxon>Mortierellomycotina</taxon>
        <taxon>Mortierellomycetes</taxon>
        <taxon>Mortierellales</taxon>
        <taxon>Mortierellaceae</taxon>
        <taxon>Linnemannia</taxon>
    </lineage>
</organism>
<evidence type="ECO:0000313" key="1">
    <source>
        <dbReference type="EMBL" id="KAF9131355.1"/>
    </source>
</evidence>
<reference evidence="1" key="1">
    <citation type="journal article" date="2020" name="Fungal Divers.">
        <title>Resolving the Mortierellaceae phylogeny through synthesis of multi-gene phylogenetics and phylogenomics.</title>
        <authorList>
            <person name="Vandepol N."/>
            <person name="Liber J."/>
            <person name="Desiro A."/>
            <person name="Na H."/>
            <person name="Kennedy M."/>
            <person name="Barry K."/>
            <person name="Grigoriev I.V."/>
            <person name="Miller A.N."/>
            <person name="O'Donnell K."/>
            <person name="Stajich J.E."/>
            <person name="Bonito G."/>
        </authorList>
    </citation>
    <scope>NUCLEOTIDE SEQUENCE</scope>
    <source>
        <strain evidence="1">NRRL 6426</strain>
    </source>
</reference>
<protein>
    <submittedName>
        <fullName evidence="1">Uncharacterized protein</fullName>
    </submittedName>
</protein>
<keyword evidence="2" id="KW-1185">Reference proteome</keyword>
<dbReference type="AlphaFoldDB" id="A0A9P5RFV8"/>
<sequence length="92" mass="10892">MSLLNVLELLRRDAQETTNTETLLNRFEQSNNRFEQSNNRILEAMQMQSRDILEVIKEQSRANQRESRDFRTALLQSQNQIVELAKALTRKQ</sequence>